<dbReference type="KEGG" id="vg:80398803"/>
<dbReference type="RefSeq" id="YP_010769709.1">
    <property type="nucleotide sequence ID" value="NC_074053.1"/>
</dbReference>
<keyword evidence="1" id="KW-1133">Transmembrane helix</keyword>
<name>A0A8S5L568_9VIRU</name>
<protein>
    <submittedName>
        <fullName evidence="2">Uncharacterized protein</fullName>
    </submittedName>
</protein>
<dbReference type="Proteomes" id="UP000681494">
    <property type="component" value="Segment"/>
</dbReference>
<keyword evidence="1" id="KW-0812">Transmembrane</keyword>
<evidence type="ECO:0000256" key="1">
    <source>
        <dbReference type="SAM" id="Phobius"/>
    </source>
</evidence>
<evidence type="ECO:0000313" key="2">
    <source>
        <dbReference type="EMBL" id="DAD52346.1"/>
    </source>
</evidence>
<dbReference type="EMBL" id="BK014077">
    <property type="protein sequence ID" value="DAD52346.1"/>
    <property type="molecule type" value="Genomic_RNA"/>
</dbReference>
<feature type="transmembrane region" description="Helical" evidence="1">
    <location>
        <begin position="12"/>
        <end position="37"/>
    </location>
</feature>
<evidence type="ECO:0000313" key="3">
    <source>
        <dbReference type="Proteomes" id="UP000681494"/>
    </source>
</evidence>
<keyword evidence="1" id="KW-0472">Membrane</keyword>
<keyword evidence="3" id="KW-1185">Reference proteome</keyword>
<organism evidence="2 3">
    <name type="scientific">ssRNA phage SRR5208570_4</name>
    <dbReference type="NCBI Taxonomy" id="2786381"/>
    <lineage>
        <taxon>Viruses</taxon>
        <taxon>Riboviria</taxon>
        <taxon>Orthornavirae</taxon>
        <taxon>Lenarviricota</taxon>
        <taxon>Leviviricetes</taxon>
        <taxon>Norzivirales</taxon>
        <taxon>Fiersviridae</taxon>
        <taxon>Philtcovirus</taxon>
        <taxon>Philtcovirus borboradaptatum</taxon>
    </lineage>
</organism>
<gene>
    <name evidence="2" type="primary">SRR5208570_4_3</name>
</gene>
<reference evidence="2" key="1">
    <citation type="submission" date="2020-09" db="EMBL/GenBank/DDBJ databases">
        <title>Leviviricetes taxonomy.</title>
        <authorList>
            <person name="Stockdale S.R."/>
            <person name="Callanan J."/>
            <person name="Adriaenssens E.M."/>
            <person name="Kuhn J.H."/>
            <person name="Rumnieks J."/>
            <person name="Shkoporov A."/>
            <person name="Draper L.A."/>
            <person name="Ross P."/>
            <person name="Hill C."/>
        </authorList>
    </citation>
    <scope>NUCLEOTIDE SEQUENCE</scope>
</reference>
<sequence length="38" mass="3900">MATLRTDPTGAVVLMVIFVIIVCAAFAVGYIAGLATVM</sequence>
<dbReference type="GeneID" id="80398803"/>
<proteinExistence type="predicted"/>
<accession>A0A8S5L568</accession>